<name>A0A839RKU2_9ACTN</name>
<accession>A0A839RKU2</accession>
<protein>
    <submittedName>
        <fullName evidence="2">Uncharacterized protein</fullName>
    </submittedName>
</protein>
<keyword evidence="3" id="KW-1185">Reference proteome</keyword>
<feature type="region of interest" description="Disordered" evidence="1">
    <location>
        <begin position="1"/>
        <end position="20"/>
    </location>
</feature>
<dbReference type="EMBL" id="JACHWS010000001">
    <property type="protein sequence ID" value="MBB3037305.1"/>
    <property type="molecule type" value="Genomic_DNA"/>
</dbReference>
<comment type="caution">
    <text evidence="2">The sequence shown here is derived from an EMBL/GenBank/DDBJ whole genome shotgun (WGS) entry which is preliminary data.</text>
</comment>
<organism evidence="2 3">
    <name type="scientific">Hoyosella altamirensis</name>
    <dbReference type="NCBI Taxonomy" id="616997"/>
    <lineage>
        <taxon>Bacteria</taxon>
        <taxon>Bacillati</taxon>
        <taxon>Actinomycetota</taxon>
        <taxon>Actinomycetes</taxon>
        <taxon>Mycobacteriales</taxon>
        <taxon>Hoyosellaceae</taxon>
        <taxon>Hoyosella</taxon>
    </lineage>
</organism>
<reference evidence="2 3" key="1">
    <citation type="submission" date="2020-08" db="EMBL/GenBank/DDBJ databases">
        <title>Sequencing the genomes of 1000 actinobacteria strains.</title>
        <authorList>
            <person name="Klenk H.-P."/>
        </authorList>
    </citation>
    <scope>NUCLEOTIDE SEQUENCE [LARGE SCALE GENOMIC DNA]</scope>
    <source>
        <strain evidence="2 3">DSM 45258</strain>
    </source>
</reference>
<sequence>MTELGGGARISSAGEPDKSDQIKKYVAEHRRRGSIWEVQILTSGASGIQQISDTVISCDLDLAMDQLCTRVSGREQFGEGMFVIAAPFAVESATFNSTPSGKPQKVLVSRLKSLAEERRLAWDGWRFLSHDEPLSRGWRDAEG</sequence>
<proteinExistence type="predicted"/>
<dbReference type="RefSeq" id="WP_064438867.1">
    <property type="nucleotide sequence ID" value="NZ_BDDI01000002.1"/>
</dbReference>
<evidence type="ECO:0000256" key="1">
    <source>
        <dbReference type="SAM" id="MobiDB-lite"/>
    </source>
</evidence>
<evidence type="ECO:0000313" key="2">
    <source>
        <dbReference type="EMBL" id="MBB3037305.1"/>
    </source>
</evidence>
<evidence type="ECO:0000313" key="3">
    <source>
        <dbReference type="Proteomes" id="UP000567922"/>
    </source>
</evidence>
<dbReference type="AlphaFoldDB" id="A0A839RKU2"/>
<gene>
    <name evidence="2" type="ORF">FHU29_001739</name>
</gene>
<dbReference type="Proteomes" id="UP000567922">
    <property type="component" value="Unassembled WGS sequence"/>
</dbReference>